<keyword evidence="5" id="KW-0430">Lectin</keyword>
<dbReference type="GO" id="GO:0005886">
    <property type="term" value="C:plasma membrane"/>
    <property type="evidence" value="ECO:0007669"/>
    <property type="project" value="UniProtKB-SubCell"/>
</dbReference>
<dbReference type="GO" id="GO:0030545">
    <property type="term" value="F:signaling receptor regulator activity"/>
    <property type="evidence" value="ECO:0007669"/>
    <property type="project" value="InterPro"/>
</dbReference>
<evidence type="ECO:0000256" key="8">
    <source>
        <dbReference type="ARBA" id="ARBA00023136"/>
    </source>
</evidence>
<comment type="subcellular location">
    <subcellularLocation>
        <location evidence="1">Cell membrane</location>
        <topology evidence="1">Single-pass type II membrane protein</topology>
    </subcellularLocation>
</comment>
<evidence type="ECO:0000256" key="6">
    <source>
        <dbReference type="ARBA" id="ARBA00022968"/>
    </source>
</evidence>
<reference evidence="13" key="1">
    <citation type="submission" date="2025-08" db="UniProtKB">
        <authorList>
            <consortium name="Ensembl"/>
        </authorList>
    </citation>
    <scope>IDENTIFICATION</scope>
</reference>
<evidence type="ECO:0000259" key="12">
    <source>
        <dbReference type="PROSITE" id="PS50041"/>
    </source>
</evidence>
<dbReference type="STRING" id="379532.ENSPCOP00000015172"/>
<dbReference type="AlphaFoldDB" id="A0A2K6FMH3"/>
<keyword evidence="8" id="KW-0472">Membrane</keyword>
<dbReference type="SUPFAM" id="SSF56436">
    <property type="entry name" value="C-type lectin-like"/>
    <property type="match status" value="1"/>
</dbReference>
<dbReference type="PANTHER" id="PTHR47647">
    <property type="entry name" value="C-TYPE LECTIN DOMAIN FAMILY 12 MEMBER B"/>
    <property type="match status" value="1"/>
</dbReference>
<evidence type="ECO:0000256" key="9">
    <source>
        <dbReference type="ARBA" id="ARBA00023157"/>
    </source>
</evidence>
<evidence type="ECO:0000256" key="5">
    <source>
        <dbReference type="ARBA" id="ARBA00022734"/>
    </source>
</evidence>
<accession>A0A2K6FMH3</accession>
<dbReference type="InterPro" id="IPR016186">
    <property type="entry name" value="C-type_lectin-like/link_sf"/>
</dbReference>
<evidence type="ECO:0000256" key="10">
    <source>
        <dbReference type="ARBA" id="ARBA00023170"/>
    </source>
</evidence>
<evidence type="ECO:0000313" key="14">
    <source>
        <dbReference type="Proteomes" id="UP000233160"/>
    </source>
</evidence>
<feature type="domain" description="C-type lectin" evidence="12">
    <location>
        <begin position="84"/>
        <end position="193"/>
    </location>
</feature>
<keyword evidence="4" id="KW-0812">Transmembrane</keyword>
<dbReference type="OMA" id="CSAKNAN"/>
<evidence type="ECO:0000256" key="3">
    <source>
        <dbReference type="ARBA" id="ARBA00022553"/>
    </source>
</evidence>
<dbReference type="SMART" id="SM00034">
    <property type="entry name" value="CLECT"/>
    <property type="match status" value="1"/>
</dbReference>
<keyword evidence="11" id="KW-0325">Glycoprotein</keyword>
<sequence length="200" mass="23746">MSEEVTYADLKFQDSSKTENIQELDKFGNKGKILMSDIGIIRFEFLIDLSIFNQRYPNKMIIKGFVKTLFKHKCKPCPKRWMWHEDSCYLLCNDTQPWQESKMACAAQNASLLKINNKSTLDFIKSQRLYDYWLGLSPRKDYVYSYYELDKIFNSSDWEIRNTTDLNERYCGYLRGIYVDYDDCVKGKKMICEKMANPVK</sequence>
<evidence type="ECO:0000256" key="1">
    <source>
        <dbReference type="ARBA" id="ARBA00004401"/>
    </source>
</evidence>
<dbReference type="PANTHER" id="PTHR47647:SF2">
    <property type="entry name" value="C-TYPE LECTIN DOMAIN FAMILY 12 MEMBER A"/>
    <property type="match status" value="1"/>
</dbReference>
<dbReference type="Proteomes" id="UP000233160">
    <property type="component" value="Unassembled WGS sequence"/>
</dbReference>
<evidence type="ECO:0000256" key="11">
    <source>
        <dbReference type="ARBA" id="ARBA00023180"/>
    </source>
</evidence>
<proteinExistence type="predicted"/>
<dbReference type="Gene3D" id="3.10.100.10">
    <property type="entry name" value="Mannose-Binding Protein A, subunit A"/>
    <property type="match status" value="1"/>
</dbReference>
<evidence type="ECO:0000256" key="2">
    <source>
        <dbReference type="ARBA" id="ARBA00022475"/>
    </source>
</evidence>
<keyword evidence="14" id="KW-1185">Reference proteome</keyword>
<keyword evidence="9" id="KW-1015">Disulfide bond</keyword>
<dbReference type="CDD" id="cd03593">
    <property type="entry name" value="CLECT_NK_receptors_like"/>
    <property type="match status" value="1"/>
</dbReference>
<dbReference type="InterPro" id="IPR042916">
    <property type="entry name" value="CLEC12A/B"/>
</dbReference>
<dbReference type="InterPro" id="IPR016187">
    <property type="entry name" value="CTDL_fold"/>
</dbReference>
<keyword evidence="2" id="KW-1003">Cell membrane</keyword>
<dbReference type="InterPro" id="IPR001304">
    <property type="entry name" value="C-type_lectin-like"/>
</dbReference>
<evidence type="ECO:0000313" key="13">
    <source>
        <dbReference type="Ensembl" id="ENSPCOP00000015172.1"/>
    </source>
</evidence>
<organism evidence="13 14">
    <name type="scientific">Propithecus coquereli</name>
    <name type="common">Coquerel's sifaka</name>
    <name type="synonym">Propithecus verreauxi coquereli</name>
    <dbReference type="NCBI Taxonomy" id="379532"/>
    <lineage>
        <taxon>Eukaryota</taxon>
        <taxon>Metazoa</taxon>
        <taxon>Chordata</taxon>
        <taxon>Craniata</taxon>
        <taxon>Vertebrata</taxon>
        <taxon>Euteleostomi</taxon>
        <taxon>Mammalia</taxon>
        <taxon>Eutheria</taxon>
        <taxon>Euarchontoglires</taxon>
        <taxon>Primates</taxon>
        <taxon>Strepsirrhini</taxon>
        <taxon>Lemuriformes</taxon>
        <taxon>Indriidae</taxon>
        <taxon>Propithecus</taxon>
    </lineage>
</organism>
<protein>
    <recommendedName>
        <fullName evidence="12">C-type lectin domain-containing protein</fullName>
    </recommendedName>
</protein>
<evidence type="ECO:0000256" key="7">
    <source>
        <dbReference type="ARBA" id="ARBA00022989"/>
    </source>
</evidence>
<keyword evidence="6" id="KW-0735">Signal-anchor</keyword>
<name>A0A2K6FMH3_PROCO</name>
<dbReference type="InterPro" id="IPR033992">
    <property type="entry name" value="NKR-like_CTLD"/>
</dbReference>
<evidence type="ECO:0000256" key="4">
    <source>
        <dbReference type="ARBA" id="ARBA00022692"/>
    </source>
</evidence>
<dbReference type="Pfam" id="PF00059">
    <property type="entry name" value="Lectin_C"/>
    <property type="match status" value="1"/>
</dbReference>
<dbReference type="Ensembl" id="ENSPCOT00000025785.1">
    <property type="protein sequence ID" value="ENSPCOP00000015172.1"/>
    <property type="gene ID" value="ENSPCOG00000019308.1"/>
</dbReference>
<dbReference type="GO" id="GO:0030246">
    <property type="term" value="F:carbohydrate binding"/>
    <property type="evidence" value="ECO:0007669"/>
    <property type="project" value="UniProtKB-KW"/>
</dbReference>
<dbReference type="GeneTree" id="ENSGT00940000162719"/>
<keyword evidence="7" id="KW-1133">Transmembrane helix</keyword>
<dbReference type="PROSITE" id="PS50041">
    <property type="entry name" value="C_TYPE_LECTIN_2"/>
    <property type="match status" value="1"/>
</dbReference>
<reference evidence="13" key="2">
    <citation type="submission" date="2025-09" db="UniProtKB">
        <authorList>
            <consortium name="Ensembl"/>
        </authorList>
    </citation>
    <scope>IDENTIFICATION</scope>
</reference>
<keyword evidence="3" id="KW-0597">Phosphoprotein</keyword>
<keyword evidence="10" id="KW-0675">Receptor</keyword>